<feature type="non-terminal residue" evidence="1">
    <location>
        <position position="1"/>
    </location>
</feature>
<dbReference type="AlphaFoldDB" id="A0AAD5TSM2"/>
<organism evidence="1 2">
    <name type="scientific">Clydaea vesicula</name>
    <dbReference type="NCBI Taxonomy" id="447962"/>
    <lineage>
        <taxon>Eukaryota</taxon>
        <taxon>Fungi</taxon>
        <taxon>Fungi incertae sedis</taxon>
        <taxon>Chytridiomycota</taxon>
        <taxon>Chytridiomycota incertae sedis</taxon>
        <taxon>Chytridiomycetes</taxon>
        <taxon>Lobulomycetales</taxon>
        <taxon>Lobulomycetaceae</taxon>
        <taxon>Clydaea</taxon>
    </lineage>
</organism>
<dbReference type="EMBL" id="JADGJW010001993">
    <property type="protein sequence ID" value="KAJ3199995.1"/>
    <property type="molecule type" value="Genomic_DNA"/>
</dbReference>
<keyword evidence="2" id="KW-1185">Reference proteome</keyword>
<accession>A0AAD5TSM2</accession>
<evidence type="ECO:0000313" key="2">
    <source>
        <dbReference type="Proteomes" id="UP001211065"/>
    </source>
</evidence>
<dbReference type="Proteomes" id="UP001211065">
    <property type="component" value="Unassembled WGS sequence"/>
</dbReference>
<reference evidence="1" key="1">
    <citation type="submission" date="2020-05" db="EMBL/GenBank/DDBJ databases">
        <title>Phylogenomic resolution of chytrid fungi.</title>
        <authorList>
            <person name="Stajich J.E."/>
            <person name="Amses K."/>
            <person name="Simmons R."/>
            <person name="Seto K."/>
            <person name="Myers J."/>
            <person name="Bonds A."/>
            <person name="Quandt C.A."/>
            <person name="Barry K."/>
            <person name="Liu P."/>
            <person name="Grigoriev I."/>
            <person name="Longcore J.E."/>
            <person name="James T.Y."/>
        </authorList>
    </citation>
    <scope>NUCLEOTIDE SEQUENCE</scope>
    <source>
        <strain evidence="1">JEL0476</strain>
    </source>
</reference>
<name>A0AAD5TSM2_9FUNG</name>
<protein>
    <submittedName>
        <fullName evidence="1">Uncharacterized protein</fullName>
    </submittedName>
</protein>
<proteinExistence type="predicted"/>
<sequence>PRIHKLMNYPKNGTKLQQKMVKEKEYHFDEGFNLQLRSTGLMVMCIYHADIPNIA</sequence>
<gene>
    <name evidence="1" type="ORF">HK099_002861</name>
</gene>
<comment type="caution">
    <text evidence="1">The sequence shown here is derived from an EMBL/GenBank/DDBJ whole genome shotgun (WGS) entry which is preliminary data.</text>
</comment>
<evidence type="ECO:0000313" key="1">
    <source>
        <dbReference type="EMBL" id="KAJ3199995.1"/>
    </source>
</evidence>